<organism evidence="2 3">
    <name type="scientific">Allacma fusca</name>
    <dbReference type="NCBI Taxonomy" id="39272"/>
    <lineage>
        <taxon>Eukaryota</taxon>
        <taxon>Metazoa</taxon>
        <taxon>Ecdysozoa</taxon>
        <taxon>Arthropoda</taxon>
        <taxon>Hexapoda</taxon>
        <taxon>Collembola</taxon>
        <taxon>Symphypleona</taxon>
        <taxon>Sminthuridae</taxon>
        <taxon>Allacma</taxon>
    </lineage>
</organism>
<feature type="compositionally biased region" description="Polar residues" evidence="1">
    <location>
        <begin position="143"/>
        <end position="155"/>
    </location>
</feature>
<name>A0A8J2LKM7_9HEXA</name>
<feature type="region of interest" description="Disordered" evidence="1">
    <location>
        <begin position="469"/>
        <end position="497"/>
    </location>
</feature>
<accession>A0A8J2LKM7</accession>
<reference evidence="2" key="1">
    <citation type="submission" date="2021-06" db="EMBL/GenBank/DDBJ databases">
        <authorList>
            <person name="Hodson N. C."/>
            <person name="Mongue J. A."/>
            <person name="Jaron S. K."/>
        </authorList>
    </citation>
    <scope>NUCLEOTIDE SEQUENCE</scope>
</reference>
<evidence type="ECO:0000256" key="1">
    <source>
        <dbReference type="SAM" id="MobiDB-lite"/>
    </source>
</evidence>
<feature type="region of interest" description="Disordered" evidence="1">
    <location>
        <begin position="116"/>
        <end position="208"/>
    </location>
</feature>
<feature type="compositionally biased region" description="Polar residues" evidence="1">
    <location>
        <begin position="471"/>
        <end position="497"/>
    </location>
</feature>
<dbReference type="EMBL" id="CAJVCH010570572">
    <property type="protein sequence ID" value="CAG7835270.1"/>
    <property type="molecule type" value="Genomic_DNA"/>
</dbReference>
<keyword evidence="3" id="KW-1185">Reference proteome</keyword>
<evidence type="ECO:0000313" key="2">
    <source>
        <dbReference type="EMBL" id="CAG7835270.1"/>
    </source>
</evidence>
<feature type="compositionally biased region" description="Polar residues" evidence="1">
    <location>
        <begin position="162"/>
        <end position="171"/>
    </location>
</feature>
<sequence>MANRSLQNPSSVSEKKPSRLPIFRTVIPRNSIIGCTVAPTNPKLASQNVPIRSRTGTFSGNKLPSLDQRKEDVIKSNERIPEKSIPQKSFLPVRCNNNTTCKIREPARSQISYVQQRARTQVKAKPELRQPSITSQRKESKPGQGTLSLKLSRQRTFAGDASESTNTSPESKSQKHSKESALLSLPQSTDHPILPTCEGSKSPSCTLNSSVQSKINENEANNREGSAVEMIPEGSDLNAVENCYFHQEGQINTDCTKQESNIQEKLPKSAGYVQKEREDDSFFITNSSHYISTKNTSRYSYTMKTHSIGSPGVENNSSADRESKSLEKVTSSIKIGIIETKSPSLMESSDSSDLEAIELLNNCHFFHVPDSVNDIYAYLEYQKSSLVKESGIANIKTPTLQSSEEVVSKTMEKLCNMYPSSSSIKNMQLETNSLTRLGNNESADCDEERLREVLEDDWVIVNKAEGATIINPPSSQEVDDSPNNANDKTYVTSTNET</sequence>
<dbReference type="AlphaFoldDB" id="A0A8J2LKM7"/>
<gene>
    <name evidence="2" type="ORF">AFUS01_LOCUS44666</name>
</gene>
<evidence type="ECO:0000313" key="3">
    <source>
        <dbReference type="Proteomes" id="UP000708208"/>
    </source>
</evidence>
<protein>
    <submittedName>
        <fullName evidence="2">Uncharacterized protein</fullName>
    </submittedName>
</protein>
<feature type="compositionally biased region" description="Polar residues" evidence="1">
    <location>
        <begin position="46"/>
        <end position="62"/>
    </location>
</feature>
<feature type="region of interest" description="Disordered" evidence="1">
    <location>
        <begin position="46"/>
        <end position="66"/>
    </location>
</feature>
<dbReference type="Proteomes" id="UP000708208">
    <property type="component" value="Unassembled WGS sequence"/>
</dbReference>
<comment type="caution">
    <text evidence="2">The sequence shown here is derived from an EMBL/GenBank/DDBJ whole genome shotgun (WGS) entry which is preliminary data.</text>
</comment>
<feature type="compositionally biased region" description="Polar residues" evidence="1">
    <location>
        <begin position="199"/>
        <end position="208"/>
    </location>
</feature>
<proteinExistence type="predicted"/>